<dbReference type="Gene3D" id="3.40.630.30">
    <property type="match status" value="1"/>
</dbReference>
<gene>
    <name evidence="4" type="ordered locus">Halhy_3896</name>
</gene>
<proteinExistence type="predicted"/>
<dbReference type="RefSeq" id="WP_013766285.1">
    <property type="nucleotide sequence ID" value="NC_015510.1"/>
</dbReference>
<dbReference type="AlphaFoldDB" id="F4L3B2"/>
<keyword evidence="1" id="KW-0808">Transferase</keyword>
<dbReference type="EMBL" id="CP002691">
    <property type="protein sequence ID" value="AEE51746.1"/>
    <property type="molecule type" value="Genomic_DNA"/>
</dbReference>
<dbReference type="KEGG" id="hhy:Halhy_3896"/>
<reference key="2">
    <citation type="submission" date="2011-04" db="EMBL/GenBank/DDBJ databases">
        <title>Complete sequence of chromosome of Haliscomenobacter hydrossis DSM 1100.</title>
        <authorList>
            <consortium name="US DOE Joint Genome Institute (JGI-PGF)"/>
            <person name="Lucas S."/>
            <person name="Han J."/>
            <person name="Lapidus A."/>
            <person name="Bruce D."/>
            <person name="Goodwin L."/>
            <person name="Pitluck S."/>
            <person name="Peters L."/>
            <person name="Kyrpides N."/>
            <person name="Mavromatis K."/>
            <person name="Ivanova N."/>
            <person name="Ovchinnikova G."/>
            <person name="Pagani I."/>
            <person name="Daligault H."/>
            <person name="Detter J.C."/>
            <person name="Han C."/>
            <person name="Land M."/>
            <person name="Hauser L."/>
            <person name="Markowitz V."/>
            <person name="Cheng J.-F."/>
            <person name="Hugenholtz P."/>
            <person name="Woyke T."/>
            <person name="Wu D."/>
            <person name="Verbarg S."/>
            <person name="Frueling A."/>
            <person name="Brambilla E."/>
            <person name="Klenk H.-P."/>
            <person name="Eisen J.A."/>
        </authorList>
    </citation>
    <scope>NUCLEOTIDE SEQUENCE</scope>
    <source>
        <strain>DSM 1100</strain>
    </source>
</reference>
<sequence>MFFYFSRMESQIRFEHFQSKDLNALVHYLQQLSSATRQRFGPHPFDVAAIAAFYANPFEVIGYIAKMEKLPQIIAYSTMKLGFLEHDRTRLEAYGLQLHPCTDCTFAPSVADAWQGRGIGVELFNFIKNDLQNRGIRRIILWGGVQQSNLPALRFYEKMGFQVLGAFEYQGENYDMVLEW</sequence>
<evidence type="ECO:0000259" key="3">
    <source>
        <dbReference type="PROSITE" id="PS51186"/>
    </source>
</evidence>
<feature type="domain" description="N-acetyltransferase" evidence="3">
    <location>
        <begin position="30"/>
        <end position="180"/>
    </location>
</feature>
<dbReference type="InterPro" id="IPR050680">
    <property type="entry name" value="YpeA/RimI_acetyltransf"/>
</dbReference>
<dbReference type="InterPro" id="IPR016181">
    <property type="entry name" value="Acyl_CoA_acyltransferase"/>
</dbReference>
<dbReference type="InterPro" id="IPR000182">
    <property type="entry name" value="GNAT_dom"/>
</dbReference>
<dbReference type="SUPFAM" id="SSF55729">
    <property type="entry name" value="Acyl-CoA N-acyltransferases (Nat)"/>
    <property type="match status" value="1"/>
</dbReference>
<dbReference type="HOGENOM" id="CLU_1494241_0_0_10"/>
<evidence type="ECO:0000256" key="1">
    <source>
        <dbReference type="ARBA" id="ARBA00022679"/>
    </source>
</evidence>
<evidence type="ECO:0000256" key="2">
    <source>
        <dbReference type="ARBA" id="ARBA00023315"/>
    </source>
</evidence>
<dbReference type="Pfam" id="PF00583">
    <property type="entry name" value="Acetyltransf_1"/>
    <property type="match status" value="1"/>
</dbReference>
<dbReference type="GO" id="GO:0016747">
    <property type="term" value="F:acyltransferase activity, transferring groups other than amino-acyl groups"/>
    <property type="evidence" value="ECO:0007669"/>
    <property type="project" value="InterPro"/>
</dbReference>
<dbReference type="Proteomes" id="UP000008461">
    <property type="component" value="Chromosome"/>
</dbReference>
<dbReference type="PANTHER" id="PTHR43420:SF47">
    <property type="entry name" value="N-ACETYLTRANSFERASE DOMAIN-CONTAINING PROTEIN"/>
    <property type="match status" value="1"/>
</dbReference>
<dbReference type="eggNOG" id="COG0456">
    <property type="taxonomic scope" value="Bacteria"/>
</dbReference>
<dbReference type="PROSITE" id="PS51186">
    <property type="entry name" value="GNAT"/>
    <property type="match status" value="1"/>
</dbReference>
<keyword evidence="2" id="KW-0012">Acyltransferase</keyword>
<protein>
    <submittedName>
        <fullName evidence="4">GCN5-related N-acetyltransferase</fullName>
    </submittedName>
</protein>
<dbReference type="OrthoDB" id="948250at2"/>
<reference evidence="4 5" key="1">
    <citation type="journal article" date="2011" name="Stand. Genomic Sci.">
        <title>Complete genome sequence of Haliscomenobacter hydrossis type strain (O).</title>
        <authorList>
            <consortium name="US DOE Joint Genome Institute (JGI-PGF)"/>
            <person name="Daligault H."/>
            <person name="Lapidus A."/>
            <person name="Zeytun A."/>
            <person name="Nolan M."/>
            <person name="Lucas S."/>
            <person name="Del Rio T.G."/>
            <person name="Tice H."/>
            <person name="Cheng J.F."/>
            <person name="Tapia R."/>
            <person name="Han C."/>
            <person name="Goodwin L."/>
            <person name="Pitluck S."/>
            <person name="Liolios K."/>
            <person name="Pagani I."/>
            <person name="Ivanova N."/>
            <person name="Huntemann M."/>
            <person name="Mavromatis K."/>
            <person name="Mikhailova N."/>
            <person name="Pati A."/>
            <person name="Chen A."/>
            <person name="Palaniappan K."/>
            <person name="Land M."/>
            <person name="Hauser L."/>
            <person name="Brambilla E.M."/>
            <person name="Rohde M."/>
            <person name="Verbarg S."/>
            <person name="Goker M."/>
            <person name="Bristow J."/>
            <person name="Eisen J.A."/>
            <person name="Markowitz V."/>
            <person name="Hugenholtz P."/>
            <person name="Kyrpides N.C."/>
            <person name="Klenk H.P."/>
            <person name="Woyke T."/>
        </authorList>
    </citation>
    <scope>NUCLEOTIDE SEQUENCE [LARGE SCALE GENOMIC DNA]</scope>
    <source>
        <strain evidence="5">ATCC 27775 / DSM 1100 / LMG 10767 / O</strain>
    </source>
</reference>
<keyword evidence="5" id="KW-1185">Reference proteome</keyword>
<dbReference type="CDD" id="cd04301">
    <property type="entry name" value="NAT_SF"/>
    <property type="match status" value="1"/>
</dbReference>
<organism evidence="4 5">
    <name type="scientific">Haliscomenobacter hydrossis (strain ATCC 27775 / DSM 1100 / LMG 10767 / O)</name>
    <dbReference type="NCBI Taxonomy" id="760192"/>
    <lineage>
        <taxon>Bacteria</taxon>
        <taxon>Pseudomonadati</taxon>
        <taxon>Bacteroidota</taxon>
        <taxon>Saprospiria</taxon>
        <taxon>Saprospirales</taxon>
        <taxon>Haliscomenobacteraceae</taxon>
        <taxon>Haliscomenobacter</taxon>
    </lineage>
</organism>
<accession>F4L3B2</accession>
<dbReference type="STRING" id="760192.Halhy_3896"/>
<name>F4L3B2_HALH1</name>
<evidence type="ECO:0000313" key="5">
    <source>
        <dbReference type="Proteomes" id="UP000008461"/>
    </source>
</evidence>
<dbReference type="PANTHER" id="PTHR43420">
    <property type="entry name" value="ACETYLTRANSFERASE"/>
    <property type="match status" value="1"/>
</dbReference>
<evidence type="ECO:0000313" key="4">
    <source>
        <dbReference type="EMBL" id="AEE51746.1"/>
    </source>
</evidence>